<dbReference type="EnsemblMetazoa" id="ASIC021973-RA">
    <property type="protein sequence ID" value="ASIC021973-PA"/>
    <property type="gene ID" value="ASIC021973"/>
</dbReference>
<protein>
    <submittedName>
        <fullName evidence="1 2">Transcriptional regulator</fullName>
    </submittedName>
</protein>
<accession>A0A084WTC2</accession>
<dbReference type="Proteomes" id="UP000030765">
    <property type="component" value="Unassembled WGS sequence"/>
</dbReference>
<reference evidence="2" key="2">
    <citation type="submission" date="2020-05" db="UniProtKB">
        <authorList>
            <consortium name="EnsemblMetazoa"/>
        </authorList>
    </citation>
    <scope>IDENTIFICATION</scope>
</reference>
<sequence length="118" mass="13057">MARNGLPNCCPAELAQRPSVRAVKELGPFTPKTIEPECHPAREWAWDTFIGQPDPTVGHAGVTEMGHRHREAVKPCTIKASKTPVIKRRTKLWFRLRAHALAATEVTTLGLVVQMGRA</sequence>
<dbReference type="EMBL" id="ATLV01026883">
    <property type="status" value="NOT_ANNOTATED_CDS"/>
    <property type="molecule type" value="Genomic_DNA"/>
</dbReference>
<dbReference type="VEuPathDB" id="VectorBase:ASIC021973"/>
<keyword evidence="3" id="KW-1185">Reference proteome</keyword>
<evidence type="ECO:0000313" key="2">
    <source>
        <dbReference type="EnsemblMetazoa" id="ASIC021973-PA"/>
    </source>
</evidence>
<evidence type="ECO:0000313" key="1">
    <source>
        <dbReference type="EMBL" id="KFB53466.1"/>
    </source>
</evidence>
<name>A0A084WTC2_ANOSI</name>
<dbReference type="EMBL" id="KE525420">
    <property type="protein sequence ID" value="KFB53466.1"/>
    <property type="molecule type" value="Genomic_DNA"/>
</dbReference>
<dbReference type="AlphaFoldDB" id="A0A084WTC2"/>
<organism evidence="1">
    <name type="scientific">Anopheles sinensis</name>
    <name type="common">Mosquito</name>
    <dbReference type="NCBI Taxonomy" id="74873"/>
    <lineage>
        <taxon>Eukaryota</taxon>
        <taxon>Metazoa</taxon>
        <taxon>Ecdysozoa</taxon>
        <taxon>Arthropoda</taxon>
        <taxon>Hexapoda</taxon>
        <taxon>Insecta</taxon>
        <taxon>Pterygota</taxon>
        <taxon>Neoptera</taxon>
        <taxon>Endopterygota</taxon>
        <taxon>Diptera</taxon>
        <taxon>Nematocera</taxon>
        <taxon>Culicoidea</taxon>
        <taxon>Culicidae</taxon>
        <taxon>Anophelinae</taxon>
        <taxon>Anopheles</taxon>
    </lineage>
</organism>
<evidence type="ECO:0000313" key="3">
    <source>
        <dbReference type="Proteomes" id="UP000030765"/>
    </source>
</evidence>
<proteinExistence type="predicted"/>
<gene>
    <name evidence="1" type="ORF">ZHAS_00021973</name>
</gene>
<reference evidence="1 3" key="1">
    <citation type="journal article" date="2014" name="BMC Genomics">
        <title>Genome sequence of Anopheles sinensis provides insight into genetics basis of mosquito competence for malaria parasites.</title>
        <authorList>
            <person name="Zhou D."/>
            <person name="Zhang D."/>
            <person name="Ding G."/>
            <person name="Shi L."/>
            <person name="Hou Q."/>
            <person name="Ye Y."/>
            <person name="Xu Y."/>
            <person name="Zhou H."/>
            <person name="Xiong C."/>
            <person name="Li S."/>
            <person name="Yu J."/>
            <person name="Hong S."/>
            <person name="Yu X."/>
            <person name="Zou P."/>
            <person name="Chen C."/>
            <person name="Chang X."/>
            <person name="Wang W."/>
            <person name="Lv Y."/>
            <person name="Sun Y."/>
            <person name="Ma L."/>
            <person name="Shen B."/>
            <person name="Zhu C."/>
        </authorList>
    </citation>
    <scope>NUCLEOTIDE SEQUENCE [LARGE SCALE GENOMIC DNA]</scope>
</reference>